<name>A0A484HKP2_9BACT</name>
<dbReference type="GO" id="GO:0008097">
    <property type="term" value="F:5S rRNA binding"/>
    <property type="evidence" value="ECO:0007669"/>
    <property type="project" value="InterPro"/>
</dbReference>
<dbReference type="Pfam" id="PF01386">
    <property type="entry name" value="Ribosomal_L25p"/>
    <property type="match status" value="1"/>
</dbReference>
<evidence type="ECO:0000313" key="9">
    <source>
        <dbReference type="EMBL" id="VEN73461.1"/>
    </source>
</evidence>
<evidence type="ECO:0000259" key="7">
    <source>
        <dbReference type="Pfam" id="PF01386"/>
    </source>
</evidence>
<dbReference type="Gene3D" id="2.170.120.20">
    <property type="entry name" value="Ribosomal protein L25, beta domain"/>
    <property type="match status" value="1"/>
</dbReference>
<evidence type="ECO:0000256" key="1">
    <source>
        <dbReference type="ARBA" id="ARBA00022730"/>
    </source>
</evidence>
<evidence type="ECO:0000256" key="5">
    <source>
        <dbReference type="HAMAP-Rule" id="MF_01334"/>
    </source>
</evidence>
<proteinExistence type="inferred from homology"/>
<evidence type="ECO:0000256" key="2">
    <source>
        <dbReference type="ARBA" id="ARBA00022884"/>
    </source>
</evidence>
<dbReference type="SUPFAM" id="SSF50715">
    <property type="entry name" value="Ribosomal protein L25-like"/>
    <property type="match status" value="1"/>
</dbReference>
<feature type="compositionally biased region" description="Acidic residues" evidence="6">
    <location>
        <begin position="187"/>
        <end position="215"/>
    </location>
</feature>
<evidence type="ECO:0000256" key="6">
    <source>
        <dbReference type="SAM" id="MobiDB-lite"/>
    </source>
</evidence>
<feature type="domain" description="Large ribosomal subunit protein bL25 beta" evidence="8">
    <location>
        <begin position="102"/>
        <end position="185"/>
    </location>
</feature>
<keyword evidence="1 5" id="KW-0699">rRNA-binding</keyword>
<dbReference type="GO" id="GO:0022625">
    <property type="term" value="C:cytosolic large ribosomal subunit"/>
    <property type="evidence" value="ECO:0007669"/>
    <property type="project" value="TreeGrafter"/>
</dbReference>
<protein>
    <recommendedName>
        <fullName evidence="5">Large ribosomal subunit protein bL25</fullName>
    </recommendedName>
    <alternativeName>
        <fullName evidence="5">General stress protein CTC</fullName>
    </alternativeName>
</protein>
<dbReference type="EMBL" id="CAACVI010000010">
    <property type="protein sequence ID" value="VEN73461.1"/>
    <property type="molecule type" value="Genomic_DNA"/>
</dbReference>
<organism evidence="9">
    <name type="scientific">uncultured Desulfobacteraceae bacterium</name>
    <dbReference type="NCBI Taxonomy" id="218296"/>
    <lineage>
        <taxon>Bacteria</taxon>
        <taxon>Pseudomonadati</taxon>
        <taxon>Thermodesulfobacteriota</taxon>
        <taxon>Desulfobacteria</taxon>
        <taxon>Desulfobacterales</taxon>
        <taxon>Desulfobacteraceae</taxon>
        <taxon>environmental samples</taxon>
    </lineage>
</organism>
<keyword evidence="4 5" id="KW-0687">Ribonucleoprotein</keyword>
<evidence type="ECO:0000256" key="3">
    <source>
        <dbReference type="ARBA" id="ARBA00022980"/>
    </source>
</evidence>
<dbReference type="NCBIfam" id="TIGR00731">
    <property type="entry name" value="bL25_bact_ctc"/>
    <property type="match status" value="1"/>
</dbReference>
<comment type="subunit">
    <text evidence="5">Part of the 50S ribosomal subunit; part of the 5S rRNA/L5/L18/L25 subcomplex. Contacts the 5S rRNA. Binds to the 5S rRNA independently of L5 and L18.</text>
</comment>
<accession>A0A484HKP2</accession>
<dbReference type="InterPro" id="IPR001021">
    <property type="entry name" value="Ribosomal_bL25_long"/>
</dbReference>
<feature type="region of interest" description="Disordered" evidence="6">
    <location>
        <begin position="185"/>
        <end position="215"/>
    </location>
</feature>
<dbReference type="InterPro" id="IPR029751">
    <property type="entry name" value="Ribosomal_L25_dom"/>
</dbReference>
<keyword evidence="3 5" id="KW-0689">Ribosomal protein</keyword>
<dbReference type="GO" id="GO:0006412">
    <property type="term" value="P:translation"/>
    <property type="evidence" value="ECO:0007669"/>
    <property type="project" value="UniProtKB-UniRule"/>
</dbReference>
<dbReference type="PANTHER" id="PTHR33284">
    <property type="entry name" value="RIBOSOMAL PROTEIN L25/GLN-TRNA SYNTHETASE, ANTI-CODON-BINDING DOMAIN-CONTAINING PROTEIN"/>
    <property type="match status" value="1"/>
</dbReference>
<dbReference type="CDD" id="cd00495">
    <property type="entry name" value="Ribosomal_L25_TL5_CTC"/>
    <property type="match status" value="1"/>
</dbReference>
<dbReference type="PANTHER" id="PTHR33284:SF1">
    <property type="entry name" value="RIBOSOMAL PROTEIN L25_GLN-TRNA SYNTHETASE, ANTI-CODON-BINDING DOMAIN-CONTAINING PROTEIN"/>
    <property type="match status" value="1"/>
</dbReference>
<dbReference type="Gene3D" id="2.40.240.10">
    <property type="entry name" value="Ribosomal Protein L25, Chain P"/>
    <property type="match status" value="1"/>
</dbReference>
<dbReference type="InterPro" id="IPR020057">
    <property type="entry name" value="Ribosomal_bL25_b-dom"/>
</dbReference>
<reference evidence="9" key="1">
    <citation type="submission" date="2019-01" db="EMBL/GenBank/DDBJ databases">
        <authorList>
            <consortium name="Genoscope - CEA"/>
            <person name="William W."/>
        </authorList>
    </citation>
    <scope>NUCLEOTIDE SEQUENCE</scope>
    <source>
        <strain evidence="9">CR-1</strain>
    </source>
</reference>
<sequence>MNLIDLKVAGRTAGDGSSPGALRNEGRIPAILYGPSTENAPLSVETAEFEDVLRAGGSGQTLLNLVMENGESKQVMIKELQRHPLTRKALHIDFYAFDVKKKMKVKVPVATVGACVGVEMGGILQLIRREVELLCLPLEMPEVIEVNVTEMTVGDSLHVQEIELPDGVEIVSDVNYTIVTVLSPKVEEEEVPDEEEEGEEIEGEEEEDQEETDEE</sequence>
<dbReference type="InterPro" id="IPR011035">
    <property type="entry name" value="Ribosomal_bL25/Gln-tRNA_synth"/>
</dbReference>
<comment type="function">
    <text evidence="5">This is one of the proteins that binds to the 5S RNA in the ribosome where it forms part of the central protuberance.</text>
</comment>
<dbReference type="HAMAP" id="MF_01334">
    <property type="entry name" value="Ribosomal_bL25_CTC"/>
    <property type="match status" value="1"/>
</dbReference>
<feature type="domain" description="Large ribosomal subunit protein bL25 L25" evidence="7">
    <location>
        <begin position="6"/>
        <end position="94"/>
    </location>
</feature>
<dbReference type="GO" id="GO:0003735">
    <property type="term" value="F:structural constituent of ribosome"/>
    <property type="evidence" value="ECO:0007669"/>
    <property type="project" value="InterPro"/>
</dbReference>
<evidence type="ECO:0000259" key="8">
    <source>
        <dbReference type="Pfam" id="PF14693"/>
    </source>
</evidence>
<gene>
    <name evidence="5 9" type="primary">rplY</name>
    <name evidence="5" type="synonym">ctc</name>
    <name evidence="9" type="ORF">EPICR_180015</name>
</gene>
<dbReference type="AlphaFoldDB" id="A0A484HKP2"/>
<keyword evidence="2 5" id="KW-0694">RNA-binding</keyword>
<dbReference type="InterPro" id="IPR037121">
    <property type="entry name" value="Ribosomal_bL25_C"/>
</dbReference>
<dbReference type="InterPro" id="IPR020056">
    <property type="entry name" value="Rbsml_bL25/Gln-tRNA_synth_N"/>
</dbReference>
<evidence type="ECO:0000256" key="4">
    <source>
        <dbReference type="ARBA" id="ARBA00023274"/>
    </source>
</evidence>
<dbReference type="InterPro" id="IPR020930">
    <property type="entry name" value="Ribosomal_uL5_bac-type"/>
</dbReference>
<comment type="similarity">
    <text evidence="5">Belongs to the bacterial ribosomal protein bL25 family. CTC subfamily.</text>
</comment>
<dbReference type="Pfam" id="PF14693">
    <property type="entry name" value="Ribosomal_TL5_C"/>
    <property type="match status" value="1"/>
</dbReference>